<reference evidence="1" key="1">
    <citation type="journal article" date="2019" name="Sci. Rep.">
        <title>Draft genome of Tanacetum cinerariifolium, the natural source of mosquito coil.</title>
        <authorList>
            <person name="Yamashiro T."/>
            <person name="Shiraishi A."/>
            <person name="Satake H."/>
            <person name="Nakayama K."/>
        </authorList>
    </citation>
    <scope>NUCLEOTIDE SEQUENCE</scope>
</reference>
<dbReference type="GO" id="GO:0003964">
    <property type="term" value="F:RNA-directed DNA polymerase activity"/>
    <property type="evidence" value="ECO:0007669"/>
    <property type="project" value="UniProtKB-KW"/>
</dbReference>
<name>A0A6L2M7B8_TANCI</name>
<keyword evidence="1" id="KW-0808">Transferase</keyword>
<keyword evidence="1" id="KW-0695">RNA-directed DNA polymerase</keyword>
<dbReference type="InterPro" id="IPR036397">
    <property type="entry name" value="RNaseH_sf"/>
</dbReference>
<sequence length="202" mass="23532">MEMEGIAMDFVTKLLRTSNGHDTIWVIIDRLTKSTHFLPMREDYKKDRLARLYLNEIVARHGVTISIISDHDSRCQKMLLDGDVNENVPLYYHMFDNFQIQFGREKFCLVTGLKFGIEYWVDYDDKDEPIPFRRWVFPSSLDGKHITGRNVEELIKSKSFSKLDNDDGCVPAERLISDEIEVVPGWWVSSRAYFGGRVSEAE</sequence>
<dbReference type="InterPro" id="IPR012337">
    <property type="entry name" value="RNaseH-like_sf"/>
</dbReference>
<keyword evidence="1" id="KW-0548">Nucleotidyltransferase</keyword>
<dbReference type="Gene3D" id="3.30.420.10">
    <property type="entry name" value="Ribonuclease H-like superfamily/Ribonuclease H"/>
    <property type="match status" value="1"/>
</dbReference>
<accession>A0A6L2M7B8</accession>
<dbReference type="SUPFAM" id="SSF53098">
    <property type="entry name" value="Ribonuclease H-like"/>
    <property type="match status" value="1"/>
</dbReference>
<evidence type="ECO:0000313" key="1">
    <source>
        <dbReference type="EMBL" id="GEU69127.1"/>
    </source>
</evidence>
<dbReference type="EMBL" id="BKCJ010005876">
    <property type="protein sequence ID" value="GEU69127.1"/>
    <property type="molecule type" value="Genomic_DNA"/>
</dbReference>
<dbReference type="PANTHER" id="PTHR45835">
    <property type="entry name" value="YALI0A06105P"/>
    <property type="match status" value="1"/>
</dbReference>
<comment type="caution">
    <text evidence="1">The sequence shown here is derived from an EMBL/GenBank/DDBJ whole genome shotgun (WGS) entry which is preliminary data.</text>
</comment>
<proteinExistence type="predicted"/>
<protein>
    <submittedName>
        <fullName evidence="1">Reverse transcriptase domain-containing protein</fullName>
    </submittedName>
</protein>
<dbReference type="PANTHER" id="PTHR45835:SF99">
    <property type="entry name" value="CHROMO DOMAIN-CONTAINING PROTEIN-RELATED"/>
    <property type="match status" value="1"/>
</dbReference>
<organism evidence="1">
    <name type="scientific">Tanacetum cinerariifolium</name>
    <name type="common">Dalmatian daisy</name>
    <name type="synonym">Chrysanthemum cinerariifolium</name>
    <dbReference type="NCBI Taxonomy" id="118510"/>
    <lineage>
        <taxon>Eukaryota</taxon>
        <taxon>Viridiplantae</taxon>
        <taxon>Streptophyta</taxon>
        <taxon>Embryophyta</taxon>
        <taxon>Tracheophyta</taxon>
        <taxon>Spermatophyta</taxon>
        <taxon>Magnoliopsida</taxon>
        <taxon>eudicotyledons</taxon>
        <taxon>Gunneridae</taxon>
        <taxon>Pentapetalae</taxon>
        <taxon>asterids</taxon>
        <taxon>campanulids</taxon>
        <taxon>Asterales</taxon>
        <taxon>Asteraceae</taxon>
        <taxon>Asteroideae</taxon>
        <taxon>Anthemideae</taxon>
        <taxon>Anthemidinae</taxon>
        <taxon>Tanacetum</taxon>
    </lineage>
</organism>
<dbReference type="AlphaFoldDB" id="A0A6L2M7B8"/>
<gene>
    <name evidence="1" type="ORF">Tci_041105</name>
</gene>
<dbReference type="GO" id="GO:0003676">
    <property type="term" value="F:nucleic acid binding"/>
    <property type="evidence" value="ECO:0007669"/>
    <property type="project" value="InterPro"/>
</dbReference>